<keyword evidence="9" id="KW-0511">Multifunctional enzyme</keyword>
<evidence type="ECO:0000256" key="3">
    <source>
        <dbReference type="ARBA" id="ARBA00022475"/>
    </source>
</evidence>
<gene>
    <name evidence="13" type="ORF">CHH64_06880</name>
</gene>
<feature type="domain" description="Prepilin type IV endopeptidase peptidase" evidence="11">
    <location>
        <begin position="104"/>
        <end position="208"/>
    </location>
</feature>
<comment type="subcellular location">
    <subcellularLocation>
        <location evidence="1">Cell inner membrane</location>
        <topology evidence="1">Multi-pass membrane protein</topology>
    </subcellularLocation>
    <subcellularLocation>
        <location evidence="9">Cell membrane</location>
        <topology evidence="9">Multi-pass membrane protein</topology>
    </subcellularLocation>
</comment>
<accession>A0A268ACD5</accession>
<dbReference type="Pfam" id="PF06750">
    <property type="entry name" value="A24_N_bact"/>
    <property type="match status" value="1"/>
</dbReference>
<keyword evidence="7 10" id="KW-0472">Membrane</keyword>
<dbReference type="GO" id="GO:0032259">
    <property type="term" value="P:methylation"/>
    <property type="evidence" value="ECO:0007669"/>
    <property type="project" value="UniProtKB-KW"/>
</dbReference>
<dbReference type="GO" id="GO:0006465">
    <property type="term" value="P:signal peptide processing"/>
    <property type="evidence" value="ECO:0007669"/>
    <property type="project" value="TreeGrafter"/>
</dbReference>
<keyword evidence="9" id="KW-0808">Transferase</keyword>
<evidence type="ECO:0000256" key="9">
    <source>
        <dbReference type="RuleBase" id="RU003794"/>
    </source>
</evidence>
<dbReference type="EC" id="3.4.23.43" evidence="9"/>
<organism evidence="13 14">
    <name type="scientific">Terribacillus saccharophilus</name>
    <dbReference type="NCBI Taxonomy" id="361277"/>
    <lineage>
        <taxon>Bacteria</taxon>
        <taxon>Bacillati</taxon>
        <taxon>Bacillota</taxon>
        <taxon>Bacilli</taxon>
        <taxon>Bacillales</taxon>
        <taxon>Bacillaceae</taxon>
        <taxon>Terribacillus</taxon>
    </lineage>
</organism>
<proteinExistence type="inferred from homology"/>
<comment type="function">
    <text evidence="9">Plays an essential role in type IV pili and type II pseudopili formation by proteolytically removing the leader sequence from substrate proteins and subsequently monomethylating the alpha-amino group of the newly exposed N-terminal phenylalanine.</text>
</comment>
<feature type="transmembrane region" description="Helical" evidence="10">
    <location>
        <begin position="123"/>
        <end position="141"/>
    </location>
</feature>
<keyword evidence="6 10" id="KW-1133">Transmembrane helix</keyword>
<dbReference type="GO" id="GO:0004190">
    <property type="term" value="F:aspartic-type endopeptidase activity"/>
    <property type="evidence" value="ECO:0007669"/>
    <property type="project" value="UniProtKB-EC"/>
</dbReference>
<comment type="similarity">
    <text evidence="2 8">Belongs to the peptidase A24 family.</text>
</comment>
<feature type="transmembrane region" description="Helical" evidence="10">
    <location>
        <begin position="147"/>
        <end position="167"/>
    </location>
</feature>
<dbReference type="PANTHER" id="PTHR30487:SF0">
    <property type="entry name" value="PREPILIN LEADER PEPTIDASE_N-METHYLTRANSFERASE-RELATED"/>
    <property type="match status" value="1"/>
</dbReference>
<keyword evidence="9" id="KW-0489">Methyltransferase</keyword>
<feature type="transmembrane region" description="Helical" evidence="10">
    <location>
        <begin position="6"/>
        <end position="28"/>
    </location>
</feature>
<evidence type="ECO:0000313" key="13">
    <source>
        <dbReference type="EMBL" id="PAD21783.1"/>
    </source>
</evidence>
<evidence type="ECO:0000256" key="5">
    <source>
        <dbReference type="ARBA" id="ARBA00022692"/>
    </source>
</evidence>
<dbReference type="InterPro" id="IPR014032">
    <property type="entry name" value="Peptidase_A24A_bac"/>
</dbReference>
<dbReference type="PRINTS" id="PR00864">
    <property type="entry name" value="PREPILNPTASE"/>
</dbReference>
<name>A0A268ACD5_9BACI</name>
<evidence type="ECO:0000256" key="7">
    <source>
        <dbReference type="ARBA" id="ARBA00023136"/>
    </source>
</evidence>
<keyword evidence="9" id="KW-0645">Protease</keyword>
<keyword evidence="5 9" id="KW-0812">Transmembrane</keyword>
<evidence type="ECO:0000256" key="10">
    <source>
        <dbReference type="SAM" id="Phobius"/>
    </source>
</evidence>
<evidence type="ECO:0000256" key="4">
    <source>
        <dbReference type="ARBA" id="ARBA00022519"/>
    </source>
</evidence>
<comment type="catalytic activity">
    <reaction evidence="9">
        <text>Typically cleaves a -Gly-|-Phe- bond to release an N-terminal, basic peptide of 5-8 residues from type IV prepilin, and then N-methylates the new N-terminal amino group, the methyl donor being S-adenosyl-L-methionine.</text>
        <dbReference type="EC" id="3.4.23.43"/>
    </reaction>
</comment>
<comment type="caution">
    <text evidence="13">The sequence shown here is derived from an EMBL/GenBank/DDBJ whole genome shotgun (WGS) entry which is preliminary data.</text>
</comment>
<dbReference type="InterPro" id="IPR050882">
    <property type="entry name" value="Prepilin_peptidase/N-MTase"/>
</dbReference>
<dbReference type="Pfam" id="PF01478">
    <property type="entry name" value="Peptidase_A24"/>
    <property type="match status" value="1"/>
</dbReference>
<evidence type="ECO:0000259" key="12">
    <source>
        <dbReference type="Pfam" id="PF06750"/>
    </source>
</evidence>
<keyword evidence="3" id="KW-1003">Cell membrane</keyword>
<dbReference type="AlphaFoldDB" id="A0A268ACD5"/>
<dbReference type="GO" id="GO:0008168">
    <property type="term" value="F:methyltransferase activity"/>
    <property type="evidence" value="ECO:0007669"/>
    <property type="project" value="UniProtKB-KW"/>
</dbReference>
<dbReference type="Proteomes" id="UP000216013">
    <property type="component" value="Unassembled WGS sequence"/>
</dbReference>
<dbReference type="InterPro" id="IPR010627">
    <property type="entry name" value="Prepilin_pept_A24_N"/>
</dbReference>
<dbReference type="EC" id="2.1.1.-" evidence="9"/>
<dbReference type="GO" id="GO:0005886">
    <property type="term" value="C:plasma membrane"/>
    <property type="evidence" value="ECO:0007669"/>
    <property type="project" value="UniProtKB-SubCell"/>
</dbReference>
<feature type="transmembrane region" description="Helical" evidence="10">
    <location>
        <begin position="100"/>
        <end position="116"/>
    </location>
</feature>
<evidence type="ECO:0000256" key="2">
    <source>
        <dbReference type="ARBA" id="ARBA00005801"/>
    </source>
</evidence>
<sequence>MSIFFLIYFVVLGALFGSFYNVVGMRILEENMFKTERSICPDCKQQIKSYDLIPIISYVILHGKCRNCKQHISLIYPLNELATGLLFGYSFYWFGIGWDLALALLLVSIGAILFVTDMRFLLIPNKILLFFLPLFIFLRIITPLDPWWDSIIGSVIAFILLFLVILLSRGGMGGGDLKLFVLLGGILGWEGILLTFILASVLGAVISLFLLYIKVLERNQVIPFGPYILAGALFTFFHGDTIISWYSQLIYI</sequence>
<dbReference type="Gene3D" id="1.20.120.1220">
    <property type="match status" value="1"/>
</dbReference>
<feature type="transmembrane region" description="Helical" evidence="10">
    <location>
        <begin position="224"/>
        <end position="246"/>
    </location>
</feature>
<protein>
    <recommendedName>
        <fullName evidence="9">Prepilin leader peptidase/N-methyltransferase</fullName>
        <ecNumber evidence="9">2.1.1.-</ecNumber>
        <ecNumber evidence="9">3.4.23.43</ecNumber>
    </recommendedName>
</protein>
<dbReference type="RefSeq" id="WP_095260739.1">
    <property type="nucleotide sequence ID" value="NZ_NPBD01000003.1"/>
</dbReference>
<reference evidence="13 14" key="1">
    <citation type="submission" date="2017-07" db="EMBL/GenBank/DDBJ databases">
        <title>Isolation and whole genome analysis of endospore-forming bacteria from heroin.</title>
        <authorList>
            <person name="Kalinowski J."/>
            <person name="Ahrens B."/>
            <person name="Al-Dilaimi A."/>
            <person name="Winkler A."/>
            <person name="Wibberg D."/>
            <person name="Schleenbecker U."/>
            <person name="Ruckert C."/>
            <person name="Wolfel R."/>
            <person name="Grass G."/>
        </authorList>
    </citation>
    <scope>NUCLEOTIDE SEQUENCE [LARGE SCALE GENOMIC DNA]</scope>
    <source>
        <strain evidence="13 14">7528</strain>
    </source>
</reference>
<keyword evidence="4" id="KW-0997">Cell inner membrane</keyword>
<evidence type="ECO:0000259" key="11">
    <source>
        <dbReference type="Pfam" id="PF01478"/>
    </source>
</evidence>
<evidence type="ECO:0000313" key="14">
    <source>
        <dbReference type="Proteomes" id="UP000216013"/>
    </source>
</evidence>
<feature type="transmembrane region" description="Helical" evidence="10">
    <location>
        <begin position="179"/>
        <end position="212"/>
    </location>
</feature>
<dbReference type="InterPro" id="IPR000045">
    <property type="entry name" value="Prepilin_IV_endopep_pep"/>
</dbReference>
<evidence type="ECO:0000256" key="6">
    <source>
        <dbReference type="ARBA" id="ARBA00022989"/>
    </source>
</evidence>
<dbReference type="PANTHER" id="PTHR30487">
    <property type="entry name" value="TYPE 4 PREPILIN-LIKE PROTEINS LEADER PEPTIDE-PROCESSING ENZYME"/>
    <property type="match status" value="1"/>
</dbReference>
<dbReference type="EMBL" id="NPBV01000005">
    <property type="protein sequence ID" value="PAD21783.1"/>
    <property type="molecule type" value="Genomic_DNA"/>
</dbReference>
<evidence type="ECO:0000256" key="8">
    <source>
        <dbReference type="RuleBase" id="RU003793"/>
    </source>
</evidence>
<feature type="domain" description="Prepilin peptidase A24 N-terminal" evidence="12">
    <location>
        <begin position="11"/>
        <end position="93"/>
    </location>
</feature>
<evidence type="ECO:0000256" key="1">
    <source>
        <dbReference type="ARBA" id="ARBA00004429"/>
    </source>
</evidence>
<keyword evidence="9" id="KW-0378">Hydrolase</keyword>